<evidence type="ECO:0000256" key="1">
    <source>
        <dbReference type="ARBA" id="ARBA00006987"/>
    </source>
</evidence>
<keyword evidence="3" id="KW-0812">Transmembrane</keyword>
<evidence type="ECO:0000313" key="6">
    <source>
        <dbReference type="Proteomes" id="UP000274097"/>
    </source>
</evidence>
<dbReference type="InterPro" id="IPR042100">
    <property type="entry name" value="Bug_dom1"/>
</dbReference>
<evidence type="ECO:0000313" key="7">
    <source>
        <dbReference type="Proteomes" id="UP000278036"/>
    </source>
</evidence>
<dbReference type="PANTHER" id="PTHR42928">
    <property type="entry name" value="TRICARBOXYLATE-BINDING PROTEIN"/>
    <property type="match status" value="1"/>
</dbReference>
<dbReference type="Gene3D" id="3.40.190.150">
    <property type="entry name" value="Bordetella uptake gene, domain 1"/>
    <property type="match status" value="1"/>
</dbReference>
<dbReference type="Gene3D" id="3.40.190.10">
    <property type="entry name" value="Periplasmic binding protein-like II"/>
    <property type="match status" value="1"/>
</dbReference>
<dbReference type="Proteomes" id="UP000278036">
    <property type="component" value="Unassembled WGS sequence"/>
</dbReference>
<organism evidence="4 7">
    <name type="scientific">Teichococcus wenyumeiae</name>
    <dbReference type="NCBI Taxonomy" id="2478470"/>
    <lineage>
        <taxon>Bacteria</taxon>
        <taxon>Pseudomonadati</taxon>
        <taxon>Pseudomonadota</taxon>
        <taxon>Alphaproteobacteria</taxon>
        <taxon>Acetobacterales</taxon>
        <taxon>Roseomonadaceae</taxon>
        <taxon>Roseomonas</taxon>
    </lineage>
</organism>
<dbReference type="EMBL" id="RAQU01000007">
    <property type="protein sequence ID" value="RKK05939.1"/>
    <property type="molecule type" value="Genomic_DNA"/>
</dbReference>
<dbReference type="Proteomes" id="UP000274097">
    <property type="component" value="Unassembled WGS sequence"/>
</dbReference>
<dbReference type="PANTHER" id="PTHR42928:SF5">
    <property type="entry name" value="BLR1237 PROTEIN"/>
    <property type="match status" value="1"/>
</dbReference>
<dbReference type="AlphaFoldDB" id="A0A3A9K3J0"/>
<keyword evidence="6" id="KW-1185">Reference proteome</keyword>
<evidence type="ECO:0000256" key="3">
    <source>
        <dbReference type="SAM" id="Phobius"/>
    </source>
</evidence>
<evidence type="ECO:0000313" key="5">
    <source>
        <dbReference type="EMBL" id="RMI19837.1"/>
    </source>
</evidence>
<keyword evidence="3" id="KW-1133">Transmembrane helix</keyword>
<dbReference type="EMBL" id="RFLX01000015">
    <property type="protein sequence ID" value="RMI19837.1"/>
    <property type="molecule type" value="Genomic_DNA"/>
</dbReference>
<name>A0A3A9K3J0_9PROT</name>
<feature type="region of interest" description="Disordered" evidence="2">
    <location>
        <begin position="31"/>
        <end position="51"/>
    </location>
</feature>
<reference evidence="4 7" key="1">
    <citation type="submission" date="2018-09" db="EMBL/GenBank/DDBJ databases">
        <title>Roseomonas sp. nov., isolated from feces of Tibetan antelopes in the Qinghai-Tibet plateau, China.</title>
        <authorList>
            <person name="Tian Z."/>
        </authorList>
    </citation>
    <scope>NUCLEOTIDE SEQUENCE [LARGE SCALE GENOMIC DNA]</scope>
    <source>
        <strain evidence="5 6">Z23</strain>
        <strain evidence="4 7">Z24</strain>
    </source>
</reference>
<dbReference type="SUPFAM" id="SSF53850">
    <property type="entry name" value="Periplasmic binding protein-like II"/>
    <property type="match status" value="1"/>
</dbReference>
<dbReference type="InterPro" id="IPR005064">
    <property type="entry name" value="BUG"/>
</dbReference>
<sequence>MASRTRSTSAAPSSAPVLLMRSWLLRSGSPAARQVSPPMTAVNHIGPGCPNPARRDAARRIMMRRREALTLFSLAMLPGAGSALAQAPWRPTKPVTLLVPFPPGGATDLCARALQPGLQAALGQTVIVENRPGATGVVGTRAVAAMPGDGHVLLVNASGTMTIQPIVMQQPGFDPERDFKPVVLAMSAPNVIVVNPQVPARGVAELKAWMATQGDKLSFSSSGIGSSEQLGMELFLLRTGLKALHVPFAGGAAAITAVIQNTVPFSMVNSGTAAPQITSGQIRMVAVAGPRRLTWAPEVATMAEQGLPDLHSLSWTGLFVPAATPEPVADALHAAIAATLRQPEVVERLERIRFVVEGGSRAELGALVSGDLARWRGVVKDAGIAVN</sequence>
<protein>
    <submittedName>
        <fullName evidence="4">Tripartite tricarboxylate transporter substrate binding protein</fullName>
    </submittedName>
</protein>
<comment type="caution">
    <text evidence="4">The sequence shown here is derived from an EMBL/GenBank/DDBJ whole genome shotgun (WGS) entry which is preliminary data.</text>
</comment>
<gene>
    <name evidence="4" type="ORF">D6Z83_01510</name>
    <name evidence="5" type="ORF">EBE87_18380</name>
</gene>
<dbReference type="Pfam" id="PF03401">
    <property type="entry name" value="TctC"/>
    <property type="match status" value="1"/>
</dbReference>
<proteinExistence type="inferred from homology"/>
<accession>A0A3A9K3J0</accession>
<comment type="similarity">
    <text evidence="1">Belongs to the UPF0065 (bug) family.</text>
</comment>
<evidence type="ECO:0000313" key="4">
    <source>
        <dbReference type="EMBL" id="RKK05939.1"/>
    </source>
</evidence>
<keyword evidence="3" id="KW-0472">Membrane</keyword>
<feature type="transmembrane region" description="Helical" evidence="3">
    <location>
        <begin position="68"/>
        <end position="89"/>
    </location>
</feature>
<dbReference type="InParanoid" id="A0A3A9K3J0"/>
<evidence type="ECO:0000256" key="2">
    <source>
        <dbReference type="SAM" id="MobiDB-lite"/>
    </source>
</evidence>
<dbReference type="CDD" id="cd07012">
    <property type="entry name" value="PBP2_Bug_TTT"/>
    <property type="match status" value="1"/>
</dbReference>